<dbReference type="SUPFAM" id="SSF74942">
    <property type="entry name" value="YhbC-like, C-terminal domain"/>
    <property type="match status" value="1"/>
</dbReference>
<dbReference type="HAMAP" id="MF_01077">
    <property type="entry name" value="RimP"/>
    <property type="match status" value="1"/>
</dbReference>
<reference evidence="7" key="1">
    <citation type="journal article" date="2018" name="Environ. Microbiol.">
        <title>Sporulation capability and amylosome conservation among diverse human colonic and rumen isolates of the keystone starch-degrader Ruminococcus bromii.</title>
        <authorList>
            <person name="Mukhopadhya I."/>
            <person name="Morais S."/>
            <person name="Laverde-Gomez J."/>
            <person name="Sheridan P.O."/>
            <person name="Walker A.W."/>
            <person name="Kelly W."/>
            <person name="Klieve A.V."/>
            <person name="Ouwerkerk D."/>
            <person name="Duncan S.H."/>
            <person name="Louis P."/>
            <person name="Koropatkin N."/>
            <person name="Cockburn D."/>
            <person name="Kibler R."/>
            <person name="Cooper P.J."/>
            <person name="Sandoval C."/>
            <person name="Crost E."/>
            <person name="Juge N."/>
            <person name="Bayer E.A."/>
            <person name="Flint H.J."/>
        </authorList>
    </citation>
    <scope>NUCLEOTIDE SEQUENCE [LARGE SCALE GENOMIC DNA]</scope>
    <source>
        <strain evidence="7">ATCC 27255</strain>
    </source>
</reference>
<keyword evidence="4" id="KW-1133">Transmembrane helix</keyword>
<evidence type="ECO:0000259" key="6">
    <source>
        <dbReference type="Pfam" id="PF17384"/>
    </source>
</evidence>
<keyword evidence="1 3" id="KW-0963">Cytoplasm</keyword>
<dbReference type="Gene3D" id="3.30.300.70">
    <property type="entry name" value="RimP-like superfamily, N-terminal"/>
    <property type="match status" value="1"/>
</dbReference>
<evidence type="ECO:0000256" key="1">
    <source>
        <dbReference type="ARBA" id="ARBA00022490"/>
    </source>
</evidence>
<dbReference type="InterPro" id="IPR003728">
    <property type="entry name" value="Ribosome_maturation_RimP"/>
</dbReference>
<dbReference type="Pfam" id="PF02576">
    <property type="entry name" value="RimP_N"/>
    <property type="match status" value="1"/>
</dbReference>
<name>A0A2N0UIQ3_9FIRM</name>
<dbReference type="Gene3D" id="2.30.30.180">
    <property type="entry name" value="Ribosome maturation factor RimP, C-terminal domain"/>
    <property type="match status" value="1"/>
</dbReference>
<protein>
    <recommendedName>
        <fullName evidence="3">Ribosome maturation factor RimP</fullName>
    </recommendedName>
</protein>
<dbReference type="PANTHER" id="PTHR33867:SF1">
    <property type="entry name" value="RIBOSOME MATURATION FACTOR RIMP"/>
    <property type="match status" value="1"/>
</dbReference>
<gene>
    <name evidence="3 7" type="primary">rimP</name>
    <name evidence="7" type="ORF">RBATCC27255_01730</name>
</gene>
<dbReference type="Proteomes" id="UP000233425">
    <property type="component" value="Unassembled WGS sequence"/>
</dbReference>
<dbReference type="GO" id="GO:0006412">
    <property type="term" value="P:translation"/>
    <property type="evidence" value="ECO:0007669"/>
    <property type="project" value="TreeGrafter"/>
</dbReference>
<dbReference type="Pfam" id="PF17384">
    <property type="entry name" value="DUF150_C"/>
    <property type="match status" value="1"/>
</dbReference>
<keyword evidence="4" id="KW-0472">Membrane</keyword>
<dbReference type="PANTHER" id="PTHR33867">
    <property type="entry name" value="RIBOSOME MATURATION FACTOR RIMP"/>
    <property type="match status" value="1"/>
</dbReference>
<organism evidence="7 8">
    <name type="scientific">Ruminococcus bromii</name>
    <dbReference type="NCBI Taxonomy" id="40518"/>
    <lineage>
        <taxon>Bacteria</taxon>
        <taxon>Bacillati</taxon>
        <taxon>Bacillota</taxon>
        <taxon>Clostridia</taxon>
        <taxon>Eubacteriales</taxon>
        <taxon>Oscillospiraceae</taxon>
        <taxon>Ruminococcus</taxon>
    </lineage>
</organism>
<keyword evidence="4" id="KW-0812">Transmembrane</keyword>
<keyword evidence="8" id="KW-1185">Reference proteome</keyword>
<feature type="domain" description="Ribosome maturation factor RimP N-terminal" evidence="5">
    <location>
        <begin position="59"/>
        <end position="131"/>
    </location>
</feature>
<dbReference type="GO" id="GO:0000028">
    <property type="term" value="P:ribosomal small subunit assembly"/>
    <property type="evidence" value="ECO:0007669"/>
    <property type="project" value="TreeGrafter"/>
</dbReference>
<dbReference type="InterPro" id="IPR035956">
    <property type="entry name" value="RimP_N_sf"/>
</dbReference>
<comment type="caution">
    <text evidence="7">The sequence shown here is derived from an EMBL/GenBank/DDBJ whole genome shotgun (WGS) entry which is preliminary data.</text>
</comment>
<dbReference type="InterPro" id="IPR028989">
    <property type="entry name" value="RimP_N"/>
</dbReference>
<comment type="subcellular location">
    <subcellularLocation>
        <location evidence="3">Cytoplasm</location>
    </subcellularLocation>
</comment>
<comment type="function">
    <text evidence="3">Required for maturation of 30S ribosomal subunits.</text>
</comment>
<evidence type="ECO:0000313" key="7">
    <source>
        <dbReference type="EMBL" id="PKD26866.1"/>
    </source>
</evidence>
<evidence type="ECO:0000256" key="4">
    <source>
        <dbReference type="SAM" id="Phobius"/>
    </source>
</evidence>
<evidence type="ECO:0000256" key="2">
    <source>
        <dbReference type="ARBA" id="ARBA00022517"/>
    </source>
</evidence>
<evidence type="ECO:0000313" key="8">
    <source>
        <dbReference type="Proteomes" id="UP000233425"/>
    </source>
</evidence>
<keyword evidence="2 3" id="KW-0690">Ribosome biogenesis</keyword>
<feature type="domain" description="Ribosome maturation factor RimP C-terminal" evidence="6">
    <location>
        <begin position="135"/>
        <end position="192"/>
    </location>
</feature>
<dbReference type="CDD" id="cd01734">
    <property type="entry name" value="YlxS_C"/>
    <property type="match status" value="1"/>
</dbReference>
<feature type="transmembrane region" description="Helical" evidence="4">
    <location>
        <begin position="12"/>
        <end position="30"/>
    </location>
</feature>
<accession>A0A2N0UIQ3</accession>
<dbReference type="FunFam" id="3.30.300.70:FF:000001">
    <property type="entry name" value="Ribosome maturation factor RimP"/>
    <property type="match status" value="1"/>
</dbReference>
<sequence length="202" mass="22735">MKAKGVGNKPAPYLLVFTLFLGAVYLSAIFRTGYFCRQEGSEFMAKSKGGVTVSKVWELCQPIVEGLGLSLWDVRYVKEGADRFLRVYIDKPEGIDINDCENVSRAINGPLDELDPIEEAYCLEVCSPGIERELIRDEHFMQFIGADIMVKMLRPIDGIGREFKGVLKDYSDGKVTIEDHIGENEITISKKDAAWIKLDDFN</sequence>
<evidence type="ECO:0000259" key="5">
    <source>
        <dbReference type="Pfam" id="PF02576"/>
    </source>
</evidence>
<proteinExistence type="inferred from homology"/>
<dbReference type="InterPro" id="IPR028998">
    <property type="entry name" value="RimP_C"/>
</dbReference>
<dbReference type="AlphaFoldDB" id="A0A2N0UIQ3"/>
<dbReference type="SUPFAM" id="SSF75420">
    <property type="entry name" value="YhbC-like, N-terminal domain"/>
    <property type="match status" value="1"/>
</dbReference>
<dbReference type="GO" id="GO:0005829">
    <property type="term" value="C:cytosol"/>
    <property type="evidence" value="ECO:0007669"/>
    <property type="project" value="TreeGrafter"/>
</dbReference>
<comment type="similarity">
    <text evidence="3">Belongs to the RimP family.</text>
</comment>
<dbReference type="EMBL" id="NNSR01000073">
    <property type="protein sequence ID" value="PKD26866.1"/>
    <property type="molecule type" value="Genomic_DNA"/>
</dbReference>
<dbReference type="InterPro" id="IPR036847">
    <property type="entry name" value="RimP_C_sf"/>
</dbReference>
<evidence type="ECO:0000256" key="3">
    <source>
        <dbReference type="HAMAP-Rule" id="MF_01077"/>
    </source>
</evidence>